<feature type="domain" description="HTH tetR-type" evidence="6">
    <location>
        <begin position="22"/>
        <end position="82"/>
    </location>
</feature>
<keyword evidence="2" id="KW-0805">Transcription regulation</keyword>
<dbReference type="AlphaFoldDB" id="A0A5M3WZQ9"/>
<dbReference type="EMBL" id="BLAE01000030">
    <property type="protein sequence ID" value="GES11538.1"/>
    <property type="molecule type" value="Genomic_DNA"/>
</dbReference>
<keyword evidence="8" id="KW-1185">Reference proteome</keyword>
<evidence type="ECO:0000256" key="1">
    <source>
        <dbReference type="ARBA" id="ARBA00022491"/>
    </source>
</evidence>
<dbReference type="InterPro" id="IPR050109">
    <property type="entry name" value="HTH-type_TetR-like_transc_reg"/>
</dbReference>
<evidence type="ECO:0000313" key="7">
    <source>
        <dbReference type="EMBL" id="GES11538.1"/>
    </source>
</evidence>
<keyword evidence="3 5" id="KW-0238">DNA-binding</keyword>
<dbReference type="SUPFAM" id="SSF48498">
    <property type="entry name" value="Tetracyclin repressor-like, C-terminal domain"/>
    <property type="match status" value="1"/>
</dbReference>
<dbReference type="PRINTS" id="PR00455">
    <property type="entry name" value="HTHTETR"/>
</dbReference>
<feature type="DNA-binding region" description="H-T-H motif" evidence="5">
    <location>
        <begin position="45"/>
        <end position="64"/>
    </location>
</feature>
<protein>
    <submittedName>
        <fullName evidence="7">TetR family transcriptional regulator</fullName>
    </submittedName>
</protein>
<dbReference type="InterPro" id="IPR009057">
    <property type="entry name" value="Homeodomain-like_sf"/>
</dbReference>
<evidence type="ECO:0000256" key="4">
    <source>
        <dbReference type="ARBA" id="ARBA00023163"/>
    </source>
</evidence>
<dbReference type="OrthoDB" id="4364312at2"/>
<keyword evidence="4" id="KW-0804">Transcription</keyword>
<dbReference type="InterPro" id="IPR001647">
    <property type="entry name" value="HTH_TetR"/>
</dbReference>
<proteinExistence type="predicted"/>
<dbReference type="Gene3D" id="1.10.10.60">
    <property type="entry name" value="Homeodomain-like"/>
    <property type="match status" value="1"/>
</dbReference>
<dbReference type="RefSeq" id="WP_155356897.1">
    <property type="nucleotide sequence ID" value="NZ_BAAAHL010000068.1"/>
</dbReference>
<evidence type="ECO:0000256" key="5">
    <source>
        <dbReference type="PROSITE-ProRule" id="PRU00335"/>
    </source>
</evidence>
<dbReference type="PANTHER" id="PTHR30055">
    <property type="entry name" value="HTH-TYPE TRANSCRIPTIONAL REGULATOR RUTR"/>
    <property type="match status" value="1"/>
</dbReference>
<dbReference type="PROSITE" id="PS50977">
    <property type="entry name" value="HTH_TETR_2"/>
    <property type="match status" value="1"/>
</dbReference>
<gene>
    <name evidence="7" type="ORF">Amac_051350</name>
</gene>
<comment type="caution">
    <text evidence="7">The sequence shown here is derived from an EMBL/GenBank/DDBJ whole genome shotgun (WGS) entry which is preliminary data.</text>
</comment>
<dbReference type="InterPro" id="IPR036271">
    <property type="entry name" value="Tet_transcr_reg_TetR-rel_C_sf"/>
</dbReference>
<dbReference type="SUPFAM" id="SSF46689">
    <property type="entry name" value="Homeodomain-like"/>
    <property type="match status" value="1"/>
</dbReference>
<dbReference type="Proteomes" id="UP000331127">
    <property type="component" value="Unassembled WGS sequence"/>
</dbReference>
<dbReference type="InterPro" id="IPR041490">
    <property type="entry name" value="KstR2_TetR_C"/>
</dbReference>
<dbReference type="GO" id="GO:0003700">
    <property type="term" value="F:DNA-binding transcription factor activity"/>
    <property type="evidence" value="ECO:0007669"/>
    <property type="project" value="TreeGrafter"/>
</dbReference>
<evidence type="ECO:0000259" key="6">
    <source>
        <dbReference type="PROSITE" id="PS50977"/>
    </source>
</evidence>
<dbReference type="Pfam" id="PF17932">
    <property type="entry name" value="TetR_C_24"/>
    <property type="match status" value="1"/>
</dbReference>
<reference evidence="7 8" key="1">
    <citation type="submission" date="2019-10" db="EMBL/GenBank/DDBJ databases">
        <title>Whole genome shotgun sequence of Acrocarpospora macrocephala NBRC 16266.</title>
        <authorList>
            <person name="Ichikawa N."/>
            <person name="Kimura A."/>
            <person name="Kitahashi Y."/>
            <person name="Komaki H."/>
            <person name="Oguchi A."/>
        </authorList>
    </citation>
    <scope>NUCLEOTIDE SEQUENCE [LARGE SCALE GENOMIC DNA]</scope>
    <source>
        <strain evidence="7 8">NBRC 16266</strain>
    </source>
</reference>
<accession>A0A5M3WZQ9</accession>
<keyword evidence="1" id="KW-0678">Repressor</keyword>
<dbReference type="Gene3D" id="1.10.357.10">
    <property type="entry name" value="Tetracycline Repressor, domain 2"/>
    <property type="match status" value="1"/>
</dbReference>
<evidence type="ECO:0000256" key="3">
    <source>
        <dbReference type="ARBA" id="ARBA00023125"/>
    </source>
</evidence>
<dbReference type="Pfam" id="PF00440">
    <property type="entry name" value="TetR_N"/>
    <property type="match status" value="1"/>
</dbReference>
<organism evidence="7 8">
    <name type="scientific">Acrocarpospora macrocephala</name>
    <dbReference type="NCBI Taxonomy" id="150177"/>
    <lineage>
        <taxon>Bacteria</taxon>
        <taxon>Bacillati</taxon>
        <taxon>Actinomycetota</taxon>
        <taxon>Actinomycetes</taxon>
        <taxon>Streptosporangiales</taxon>
        <taxon>Streptosporangiaceae</taxon>
        <taxon>Acrocarpospora</taxon>
    </lineage>
</organism>
<dbReference type="GO" id="GO:0000976">
    <property type="term" value="F:transcription cis-regulatory region binding"/>
    <property type="evidence" value="ECO:0007669"/>
    <property type="project" value="TreeGrafter"/>
</dbReference>
<sequence length="214" mass="23923">MAKSGIGKRRMAALRDGGEGYAQRRNEIIAAGAEVFRERGYEASSLRDVAARLGTDRASLYYYVASKNELFQLVTQQAVEQVVSAAESVAAEPADAVTRLRKLIVTTVQKYDEHYPYMFVYIQEDMNRIHSESLDEVWARTMLQLGRRFENALLTILNQGVADGVFDITHKHIAMNSIIGSINWTHRWFKPSGQLSGEQLGAHLSSMIISGLAK</sequence>
<evidence type="ECO:0000313" key="8">
    <source>
        <dbReference type="Proteomes" id="UP000331127"/>
    </source>
</evidence>
<evidence type="ECO:0000256" key="2">
    <source>
        <dbReference type="ARBA" id="ARBA00023015"/>
    </source>
</evidence>
<name>A0A5M3WZQ9_9ACTN</name>
<dbReference type="PANTHER" id="PTHR30055:SF175">
    <property type="entry name" value="HTH-TYPE TRANSCRIPTIONAL REPRESSOR KSTR2"/>
    <property type="match status" value="1"/>
</dbReference>